<feature type="domain" description="GST C-terminal" evidence="2">
    <location>
        <begin position="87"/>
        <end position="204"/>
    </location>
</feature>
<evidence type="ECO:0000259" key="1">
    <source>
        <dbReference type="PROSITE" id="PS50404"/>
    </source>
</evidence>
<dbReference type="Gene3D" id="1.20.1050.10">
    <property type="match status" value="1"/>
</dbReference>
<dbReference type="SFLD" id="SFLDG01150">
    <property type="entry name" value="Main.1:_Beta-like"/>
    <property type="match status" value="1"/>
</dbReference>
<dbReference type="GO" id="GO:0016740">
    <property type="term" value="F:transferase activity"/>
    <property type="evidence" value="ECO:0007669"/>
    <property type="project" value="UniProtKB-KW"/>
</dbReference>
<name>A0A0L8BQH4_ENSAD</name>
<sequence length="204" mass="21780">MKLYYAPGACSLSPHISLREAGVEFEIVKVDTATHLTESGADFKTINPKGYVPALVLETGDVVTEGAAVVQYIADRFPKAGLAPVNGTLERTRLQEQLNFIATELHKAFSPLFSKTATPEARQAAAAQVGKRLGNVEALLSDGRAHVLGESFSVADAYLFTVVNWTSVTGISLGPWPHLTAYMQRVGQRPAVQAAMKAEGLIAA</sequence>
<reference evidence="4" key="1">
    <citation type="submission" date="2015-07" db="EMBL/GenBank/DDBJ databases">
        <title>Whole genome sequence of an Ensifer adhaerens strain isolated from a cave pool in the Wind Cave National Park.</title>
        <authorList>
            <person name="Eng W.W.H."/>
            <person name="Gan H.M."/>
            <person name="Barton H.A."/>
            <person name="Savka M.A."/>
        </authorList>
    </citation>
    <scope>NUCLEOTIDE SEQUENCE [LARGE SCALE GENOMIC DNA]</scope>
    <source>
        <strain evidence="4">SD006</strain>
    </source>
</reference>
<dbReference type="InterPro" id="IPR010987">
    <property type="entry name" value="Glutathione-S-Trfase_C-like"/>
</dbReference>
<keyword evidence="3" id="KW-0808">Transferase</keyword>
<dbReference type="CDD" id="cd03188">
    <property type="entry name" value="GST_C_Beta"/>
    <property type="match status" value="1"/>
</dbReference>
<evidence type="ECO:0000313" key="3">
    <source>
        <dbReference type="EMBL" id="KOF16764.1"/>
    </source>
</evidence>
<evidence type="ECO:0000313" key="4">
    <source>
        <dbReference type="Proteomes" id="UP000037425"/>
    </source>
</evidence>
<accession>A0A0L8BQH4</accession>
<dbReference type="NCBIfam" id="NF007831">
    <property type="entry name" value="PRK10542.1"/>
    <property type="match status" value="1"/>
</dbReference>
<dbReference type="Pfam" id="PF13409">
    <property type="entry name" value="GST_N_2"/>
    <property type="match status" value="1"/>
</dbReference>
<comment type="caution">
    <text evidence="3">The sequence shown here is derived from an EMBL/GenBank/DDBJ whole genome shotgun (WGS) entry which is preliminary data.</text>
</comment>
<dbReference type="SUPFAM" id="SSF52833">
    <property type="entry name" value="Thioredoxin-like"/>
    <property type="match status" value="1"/>
</dbReference>
<dbReference type="InterPro" id="IPR040079">
    <property type="entry name" value="Glutathione_S-Trfase"/>
</dbReference>
<dbReference type="SFLD" id="SFLDS00019">
    <property type="entry name" value="Glutathione_Transferase_(cytos"/>
    <property type="match status" value="1"/>
</dbReference>
<dbReference type="InterPro" id="IPR004045">
    <property type="entry name" value="Glutathione_S-Trfase_N"/>
</dbReference>
<dbReference type="SUPFAM" id="SSF47616">
    <property type="entry name" value="GST C-terminal domain-like"/>
    <property type="match status" value="1"/>
</dbReference>
<organism evidence="3 4">
    <name type="scientific">Ensifer adhaerens</name>
    <name type="common">Sinorhizobium morelense</name>
    <dbReference type="NCBI Taxonomy" id="106592"/>
    <lineage>
        <taxon>Bacteria</taxon>
        <taxon>Pseudomonadati</taxon>
        <taxon>Pseudomonadota</taxon>
        <taxon>Alphaproteobacteria</taxon>
        <taxon>Hyphomicrobiales</taxon>
        <taxon>Rhizobiaceae</taxon>
        <taxon>Sinorhizobium/Ensifer group</taxon>
        <taxon>Ensifer</taxon>
    </lineage>
</organism>
<dbReference type="OrthoDB" id="7583243at2"/>
<dbReference type="AlphaFoldDB" id="A0A0L8BQH4"/>
<feature type="domain" description="GST N-terminal" evidence="1">
    <location>
        <begin position="1"/>
        <end position="81"/>
    </location>
</feature>
<dbReference type="PANTHER" id="PTHR44051">
    <property type="entry name" value="GLUTATHIONE S-TRANSFERASE-RELATED"/>
    <property type="match status" value="1"/>
</dbReference>
<dbReference type="PROSITE" id="PS50405">
    <property type="entry name" value="GST_CTER"/>
    <property type="match status" value="1"/>
</dbReference>
<dbReference type="RefSeq" id="WP_053250764.1">
    <property type="nucleotide sequence ID" value="NZ_LGAP01000015.1"/>
</dbReference>
<dbReference type="CDD" id="cd03057">
    <property type="entry name" value="GST_N_Beta"/>
    <property type="match status" value="1"/>
</dbReference>
<proteinExistence type="predicted"/>
<protein>
    <submittedName>
        <fullName evidence="3">Glutathione S-transferase</fullName>
    </submittedName>
</protein>
<dbReference type="InterPro" id="IPR004046">
    <property type="entry name" value="GST_C"/>
</dbReference>
<dbReference type="PANTHER" id="PTHR44051:SF8">
    <property type="entry name" value="GLUTATHIONE S-TRANSFERASE GSTA"/>
    <property type="match status" value="1"/>
</dbReference>
<dbReference type="Gene3D" id="3.40.30.10">
    <property type="entry name" value="Glutaredoxin"/>
    <property type="match status" value="1"/>
</dbReference>
<dbReference type="PATRIC" id="fig|106592.7.peg.2063"/>
<dbReference type="Pfam" id="PF00043">
    <property type="entry name" value="GST_C"/>
    <property type="match status" value="1"/>
</dbReference>
<dbReference type="SFLD" id="SFLDG00358">
    <property type="entry name" value="Main_(cytGST)"/>
    <property type="match status" value="1"/>
</dbReference>
<gene>
    <name evidence="3" type="ORF">AC244_21110</name>
</gene>
<evidence type="ECO:0000259" key="2">
    <source>
        <dbReference type="PROSITE" id="PS50405"/>
    </source>
</evidence>
<dbReference type="InterPro" id="IPR036282">
    <property type="entry name" value="Glutathione-S-Trfase_C_sf"/>
</dbReference>
<dbReference type="PROSITE" id="PS50404">
    <property type="entry name" value="GST_NTER"/>
    <property type="match status" value="1"/>
</dbReference>
<dbReference type="EMBL" id="LGAP01000015">
    <property type="protein sequence ID" value="KOF16764.1"/>
    <property type="molecule type" value="Genomic_DNA"/>
</dbReference>
<dbReference type="InterPro" id="IPR036249">
    <property type="entry name" value="Thioredoxin-like_sf"/>
</dbReference>
<dbReference type="Proteomes" id="UP000037425">
    <property type="component" value="Unassembled WGS sequence"/>
</dbReference>